<dbReference type="SUPFAM" id="SSF109854">
    <property type="entry name" value="DinB/YfiT-like putative metalloenzymes"/>
    <property type="match status" value="1"/>
</dbReference>
<name>K0JVU7_SACES</name>
<dbReference type="PATRIC" id="fig|1179773.3.peg.2249"/>
<dbReference type="HOGENOM" id="CLU_051661_1_0_11"/>
<accession>K0JVU7</accession>
<evidence type="ECO:0000313" key="2">
    <source>
        <dbReference type="EMBL" id="CCH29577.1"/>
    </source>
</evidence>
<dbReference type="NCBIfam" id="TIGR03086">
    <property type="entry name" value="TIGR03086 family metal-binding protein"/>
    <property type="match status" value="1"/>
</dbReference>
<dbReference type="Gene3D" id="1.20.120.450">
    <property type="entry name" value="dinb family like domain"/>
    <property type="match status" value="1"/>
</dbReference>
<reference evidence="2 3" key="1">
    <citation type="journal article" date="2012" name="BMC Genomics">
        <title>Complete genome sequence of Saccharothrix espanaensis DSM 44229T and comparison to the other completely sequenced Pseudonocardiaceae.</title>
        <authorList>
            <person name="Strobel T."/>
            <person name="Al-Dilaimi A."/>
            <person name="Blom J."/>
            <person name="Gessner A."/>
            <person name="Kalinowski J."/>
            <person name="Luzhetska M."/>
            <person name="Puhler A."/>
            <person name="Szczepanowski R."/>
            <person name="Bechthold A."/>
            <person name="Ruckert C."/>
        </authorList>
    </citation>
    <scope>NUCLEOTIDE SEQUENCE [LARGE SCALE GENOMIC DNA]</scope>
    <source>
        <strain evidence="3">ATCC 51144 / DSM 44229 / JCM 9112 / NBRC 15066 / NRRL 15764</strain>
    </source>
</reference>
<keyword evidence="3" id="KW-1185">Reference proteome</keyword>
<dbReference type="EMBL" id="HE804045">
    <property type="protein sequence ID" value="CCH29577.1"/>
    <property type="molecule type" value="Genomic_DNA"/>
</dbReference>
<gene>
    <name evidence="2" type="ordered locus">BN6_22560</name>
</gene>
<sequence length="189" mass="20368">MLHAAREEFRRRLVHVTPEALAAPTPCAEWTVRDLVNHVIGGERLTAALLGGATTEAAVEALNADWLAEARTTEDLLTAFTAATEALDQAALVPGALDRVVDHLVGQVPGRQAIGFRVPEYLVHAWDLARALDVDDTLDPVLVARTWEDMRDMAPVIGTSGYFGTGPSGTLDEDSPLQARLLDLSGRRP</sequence>
<dbReference type="RefSeq" id="WP_015099689.1">
    <property type="nucleotide sequence ID" value="NC_019673.1"/>
</dbReference>
<dbReference type="KEGG" id="sesp:BN6_22560"/>
<organism evidence="2 3">
    <name type="scientific">Saccharothrix espanaensis (strain ATCC 51144 / DSM 44229 / JCM 9112 / NBRC 15066 / NRRL 15764)</name>
    <dbReference type="NCBI Taxonomy" id="1179773"/>
    <lineage>
        <taxon>Bacteria</taxon>
        <taxon>Bacillati</taxon>
        <taxon>Actinomycetota</taxon>
        <taxon>Actinomycetes</taxon>
        <taxon>Pseudonocardiales</taxon>
        <taxon>Pseudonocardiaceae</taxon>
        <taxon>Saccharothrix</taxon>
    </lineage>
</organism>
<evidence type="ECO:0000313" key="3">
    <source>
        <dbReference type="Proteomes" id="UP000006281"/>
    </source>
</evidence>
<dbReference type="NCBIfam" id="TIGR03083">
    <property type="entry name" value="maleylpyruvate isomerase family mycothiol-dependent enzyme"/>
    <property type="match status" value="1"/>
</dbReference>
<dbReference type="Proteomes" id="UP000006281">
    <property type="component" value="Chromosome"/>
</dbReference>
<proteinExistence type="predicted"/>
<dbReference type="AlphaFoldDB" id="K0JVU7"/>
<dbReference type="InterPro" id="IPR017517">
    <property type="entry name" value="Maleyloyr_isom"/>
</dbReference>
<dbReference type="OrthoDB" id="5185819at2"/>
<dbReference type="InterPro" id="IPR034660">
    <property type="entry name" value="DinB/YfiT-like"/>
</dbReference>
<dbReference type="InterPro" id="IPR017520">
    <property type="entry name" value="CHP03086"/>
</dbReference>
<dbReference type="InterPro" id="IPR024344">
    <property type="entry name" value="MDMPI_metal-binding"/>
</dbReference>
<dbReference type="GO" id="GO:0046872">
    <property type="term" value="F:metal ion binding"/>
    <property type="evidence" value="ECO:0007669"/>
    <property type="project" value="InterPro"/>
</dbReference>
<feature type="domain" description="Mycothiol-dependent maleylpyruvate isomerase metal-binding" evidence="1">
    <location>
        <begin position="2"/>
        <end position="129"/>
    </location>
</feature>
<dbReference type="STRING" id="1179773.BN6_22560"/>
<evidence type="ECO:0000259" key="1">
    <source>
        <dbReference type="Pfam" id="PF11716"/>
    </source>
</evidence>
<protein>
    <recommendedName>
        <fullName evidence="1">Mycothiol-dependent maleylpyruvate isomerase metal-binding domain-containing protein</fullName>
    </recommendedName>
</protein>
<dbReference type="eggNOG" id="COG1576">
    <property type="taxonomic scope" value="Bacteria"/>
</dbReference>
<dbReference type="BioCyc" id="SESP1179773:BN6_RS10970-MONOMER"/>
<dbReference type="Pfam" id="PF11716">
    <property type="entry name" value="MDMPI_N"/>
    <property type="match status" value="1"/>
</dbReference>